<comment type="caution">
    <text evidence="2">The sequence shown here is derived from an EMBL/GenBank/DDBJ whole genome shotgun (WGS) entry which is preliminary data.</text>
</comment>
<keyword evidence="3" id="KW-1185">Reference proteome</keyword>
<sequence>MNGIIWISLLVLLLLAYVDRRRDMTVKMWLIVAGMFMLCQFYIDLFGLLIPAGCIAGLIYMRKAKKSYLSKALIFGLICVYANFYLPKITLTQLKEQVENAKYTAEFNQVRAVSQYSAASEVNAILQKAAEQLRDKNPKSEITIDDPHVLFSIWVLTHRDMSIQDLDWLWYTAPRELHYYWQSSRPDPLTTLEYVIFNETGYMGLFKRATASSPFLLESVYEFDRLKNANPAIP</sequence>
<protein>
    <submittedName>
        <fullName evidence="2">Uncharacterized protein</fullName>
    </submittedName>
</protein>
<feature type="transmembrane region" description="Helical" evidence="1">
    <location>
        <begin position="68"/>
        <end position="86"/>
    </location>
</feature>
<dbReference type="EMBL" id="SIRE01000031">
    <property type="protein sequence ID" value="TBL70531.1"/>
    <property type="molecule type" value="Genomic_DNA"/>
</dbReference>
<evidence type="ECO:0000313" key="2">
    <source>
        <dbReference type="EMBL" id="TBL70531.1"/>
    </source>
</evidence>
<name>A0A4Q9DFA4_9BACL</name>
<dbReference type="AlphaFoldDB" id="A0A4Q9DFA4"/>
<dbReference type="Proteomes" id="UP000293142">
    <property type="component" value="Unassembled WGS sequence"/>
</dbReference>
<evidence type="ECO:0000313" key="3">
    <source>
        <dbReference type="Proteomes" id="UP000293142"/>
    </source>
</evidence>
<proteinExistence type="predicted"/>
<dbReference type="RefSeq" id="WP_131017810.1">
    <property type="nucleotide sequence ID" value="NZ_SIRE01000031.1"/>
</dbReference>
<keyword evidence="1" id="KW-0472">Membrane</keyword>
<dbReference type="OrthoDB" id="2571675at2"/>
<reference evidence="2 3" key="1">
    <citation type="submission" date="2019-02" db="EMBL/GenBank/DDBJ databases">
        <title>Paenibacillus sp. nov., isolated from surface-sterilized tissue of Thalictrum simplex L.</title>
        <authorList>
            <person name="Tuo L."/>
        </authorList>
    </citation>
    <scope>NUCLEOTIDE SEQUENCE [LARGE SCALE GENOMIC DNA]</scope>
    <source>
        <strain evidence="2 3">N2SHLJ1</strain>
    </source>
</reference>
<accession>A0A4Q9DFA4</accession>
<evidence type="ECO:0000256" key="1">
    <source>
        <dbReference type="SAM" id="Phobius"/>
    </source>
</evidence>
<gene>
    <name evidence="2" type="ORF">EYB31_32950</name>
</gene>
<feature type="transmembrane region" description="Helical" evidence="1">
    <location>
        <begin position="30"/>
        <end position="61"/>
    </location>
</feature>
<organism evidence="2 3">
    <name type="scientific">Paenibacillus thalictri</name>
    <dbReference type="NCBI Taxonomy" id="2527873"/>
    <lineage>
        <taxon>Bacteria</taxon>
        <taxon>Bacillati</taxon>
        <taxon>Bacillota</taxon>
        <taxon>Bacilli</taxon>
        <taxon>Bacillales</taxon>
        <taxon>Paenibacillaceae</taxon>
        <taxon>Paenibacillus</taxon>
    </lineage>
</organism>
<keyword evidence="1" id="KW-1133">Transmembrane helix</keyword>
<keyword evidence="1" id="KW-0812">Transmembrane</keyword>